<name>X1IX99_9ZZZZ</name>
<dbReference type="InterPro" id="IPR011048">
    <property type="entry name" value="Haem_d1_sf"/>
</dbReference>
<dbReference type="EMBL" id="BARU01037266">
    <property type="protein sequence ID" value="GAH86352.1"/>
    <property type="molecule type" value="Genomic_DNA"/>
</dbReference>
<proteinExistence type="predicted"/>
<dbReference type="SUPFAM" id="SSF51004">
    <property type="entry name" value="C-terminal (heme d1) domain of cytochrome cd1-nitrite reductase"/>
    <property type="match status" value="1"/>
</dbReference>
<gene>
    <name evidence="1" type="ORF">S03H2_58102</name>
</gene>
<evidence type="ECO:0000313" key="1">
    <source>
        <dbReference type="EMBL" id="GAH86352.1"/>
    </source>
</evidence>
<feature type="non-terminal residue" evidence="1">
    <location>
        <position position="1"/>
    </location>
</feature>
<reference evidence="1" key="1">
    <citation type="journal article" date="2014" name="Front. Microbiol.">
        <title>High frequency of phylogenetically diverse reductive dehalogenase-homologous genes in deep subseafloor sedimentary metagenomes.</title>
        <authorList>
            <person name="Kawai M."/>
            <person name="Futagami T."/>
            <person name="Toyoda A."/>
            <person name="Takaki Y."/>
            <person name="Nishi S."/>
            <person name="Hori S."/>
            <person name="Arai W."/>
            <person name="Tsubouchi T."/>
            <person name="Morono Y."/>
            <person name="Uchiyama I."/>
            <person name="Ito T."/>
            <person name="Fujiyama A."/>
            <person name="Inagaki F."/>
            <person name="Takami H."/>
        </authorList>
    </citation>
    <scope>NUCLEOTIDE SEQUENCE</scope>
    <source>
        <strain evidence="1">Expedition CK06-06</strain>
    </source>
</reference>
<protein>
    <submittedName>
        <fullName evidence="1">Uncharacterized protein</fullName>
    </submittedName>
</protein>
<comment type="caution">
    <text evidence="1">The sequence shown here is derived from an EMBL/GenBank/DDBJ whole genome shotgun (WGS) entry which is preliminary data.</text>
</comment>
<sequence>RENYLYIAHLDRSFVSIYDLNTDQFLPQLIPLKGYFPAFVFANDDHSKIFTVTFRSDSISVIDVKSKAVEKVIDLHAYR</sequence>
<accession>X1IX99</accession>
<dbReference type="InterPro" id="IPR015943">
    <property type="entry name" value="WD40/YVTN_repeat-like_dom_sf"/>
</dbReference>
<dbReference type="AlphaFoldDB" id="X1IX99"/>
<organism evidence="1">
    <name type="scientific">marine sediment metagenome</name>
    <dbReference type="NCBI Taxonomy" id="412755"/>
    <lineage>
        <taxon>unclassified sequences</taxon>
        <taxon>metagenomes</taxon>
        <taxon>ecological metagenomes</taxon>
    </lineage>
</organism>
<dbReference type="Gene3D" id="2.130.10.10">
    <property type="entry name" value="YVTN repeat-like/Quinoprotein amine dehydrogenase"/>
    <property type="match status" value="1"/>
</dbReference>